<dbReference type="InterPro" id="IPR029044">
    <property type="entry name" value="Nucleotide-diphossugar_trans"/>
</dbReference>
<keyword evidence="2" id="KW-0328">Glycosyltransferase</keyword>
<accession>A0A069SVF4</accession>
<proteinExistence type="inferred from homology"/>
<keyword evidence="4" id="KW-0812">Transmembrane</keyword>
<evidence type="ECO:0000313" key="6">
    <source>
        <dbReference type="EMBL" id="KDS56007.1"/>
    </source>
</evidence>
<comment type="caution">
    <text evidence="6">The sequence shown here is derived from an EMBL/GenBank/DDBJ whole genome shotgun (WGS) entry which is preliminary data.</text>
</comment>
<feature type="domain" description="Glycosyltransferase 2-like" evidence="5">
    <location>
        <begin position="63"/>
        <end position="186"/>
    </location>
</feature>
<evidence type="ECO:0000256" key="2">
    <source>
        <dbReference type="ARBA" id="ARBA00022676"/>
    </source>
</evidence>
<evidence type="ECO:0000256" key="4">
    <source>
        <dbReference type="SAM" id="Phobius"/>
    </source>
</evidence>
<dbReference type="GO" id="GO:0016757">
    <property type="term" value="F:glycosyltransferase activity"/>
    <property type="evidence" value="ECO:0007669"/>
    <property type="project" value="UniProtKB-KW"/>
</dbReference>
<name>A0A069SVF4_PHOVU</name>
<evidence type="ECO:0000256" key="3">
    <source>
        <dbReference type="ARBA" id="ARBA00022679"/>
    </source>
</evidence>
<protein>
    <submittedName>
        <fullName evidence="6">Glycosyl transferase 2 family protein</fullName>
    </submittedName>
</protein>
<dbReference type="CDD" id="cd06439">
    <property type="entry name" value="CESA_like_1"/>
    <property type="match status" value="1"/>
</dbReference>
<dbReference type="PANTHER" id="PTHR43630">
    <property type="entry name" value="POLY-BETA-1,6-N-ACETYL-D-GLUCOSAMINE SYNTHASE"/>
    <property type="match status" value="1"/>
</dbReference>
<dbReference type="PANTHER" id="PTHR43630:SF1">
    <property type="entry name" value="POLY-BETA-1,6-N-ACETYL-D-GLUCOSAMINE SYNTHASE"/>
    <property type="match status" value="1"/>
</dbReference>
<feature type="transmembrane region" description="Helical" evidence="4">
    <location>
        <begin position="335"/>
        <end position="356"/>
    </location>
</feature>
<feature type="transmembrane region" description="Helical" evidence="4">
    <location>
        <begin position="6"/>
        <end position="30"/>
    </location>
</feature>
<dbReference type="InterPro" id="IPR001173">
    <property type="entry name" value="Glyco_trans_2-like"/>
</dbReference>
<keyword evidence="4" id="KW-0472">Membrane</keyword>
<dbReference type="RefSeq" id="WP_008671370.1">
    <property type="nucleotide sequence ID" value="NZ_JNHM01000011.1"/>
</dbReference>
<dbReference type="EMBL" id="JNHM01000011">
    <property type="protein sequence ID" value="KDS56007.1"/>
    <property type="molecule type" value="Genomic_DNA"/>
</dbReference>
<keyword evidence="4" id="KW-1133">Transmembrane helix</keyword>
<reference evidence="6 7" key="1">
    <citation type="submission" date="2014-04" db="EMBL/GenBank/DDBJ databases">
        <authorList>
            <person name="Sears C."/>
            <person name="Carroll K."/>
            <person name="Sack B.R."/>
            <person name="Qadri F."/>
            <person name="Myers L.L."/>
            <person name="Chung G.-T."/>
            <person name="Escheverria P."/>
            <person name="Fraser C.M."/>
            <person name="Sadzewicz L."/>
            <person name="Shefchek K.A."/>
            <person name="Tallon L."/>
            <person name="Das S.P."/>
            <person name="Daugherty S."/>
            <person name="Mongodin E.F."/>
        </authorList>
    </citation>
    <scope>NUCLEOTIDE SEQUENCE [LARGE SCALE GENOMIC DNA]</scope>
    <source>
        <strain evidence="6 7">3975 RP4</strain>
    </source>
</reference>
<evidence type="ECO:0000256" key="1">
    <source>
        <dbReference type="ARBA" id="ARBA00006739"/>
    </source>
</evidence>
<evidence type="ECO:0000259" key="5">
    <source>
        <dbReference type="Pfam" id="PF00535"/>
    </source>
</evidence>
<dbReference type="Pfam" id="PF00535">
    <property type="entry name" value="Glycos_transf_2"/>
    <property type="match status" value="1"/>
</dbReference>
<comment type="similarity">
    <text evidence="1">Belongs to the glycosyltransferase 2 family.</text>
</comment>
<dbReference type="PATRIC" id="fig|1339352.3.peg.711"/>
<dbReference type="Gene3D" id="3.90.550.10">
    <property type="entry name" value="Spore Coat Polysaccharide Biosynthesis Protein SpsA, Chain A"/>
    <property type="match status" value="1"/>
</dbReference>
<dbReference type="Proteomes" id="UP000027661">
    <property type="component" value="Unassembled WGS sequence"/>
</dbReference>
<dbReference type="AlphaFoldDB" id="A0A069SVF4"/>
<feature type="transmembrane region" description="Helical" evidence="4">
    <location>
        <begin position="307"/>
        <end position="329"/>
    </location>
</feature>
<keyword evidence="3 6" id="KW-0808">Transferase</keyword>
<evidence type="ECO:0000313" key="7">
    <source>
        <dbReference type="Proteomes" id="UP000027661"/>
    </source>
</evidence>
<organism evidence="6 7">
    <name type="scientific">Phocaeicola vulgatus str. 3975 RP4</name>
    <dbReference type="NCBI Taxonomy" id="1339352"/>
    <lineage>
        <taxon>Bacteria</taxon>
        <taxon>Pseudomonadati</taxon>
        <taxon>Bacteroidota</taxon>
        <taxon>Bacteroidia</taxon>
        <taxon>Bacteroidales</taxon>
        <taxon>Bacteroidaceae</taxon>
        <taxon>Phocaeicola</taxon>
    </lineage>
</organism>
<dbReference type="SUPFAM" id="SSF53448">
    <property type="entry name" value="Nucleotide-diphospho-sugar transferases"/>
    <property type="match status" value="1"/>
</dbReference>
<sequence>MNTLEILFFVLLFIVFYTYVGYGILLWILVKIKQSFISFYDTDEPKQETCRNGNNTDLPEITLFITAYNEEQVVDGKMKNCQELDYPKEKLHTVWVTDGSNDRTNEKLKAYPDVTLLFVPERKGKTAAMNRGMGFVTTPLVIFTDANTFINPQAVREIVKCFNHPQVGCVAGEKRVDMYSTEGAVSGGEGLYWKYESWLKKMDYQLYSAIGAAGELFAIRTPLYEEMPEDTLLDDFMLSLRIAMKQYTIAYCDTAYALESGSADMKEEEKRKVRIAAGGLQSVYRLKELLNPLRYGILSFQYVSHRVLRWSVTPVALFLLFPLNILLVVCSESLPVYFLFLLLQSAFYLGGVYGSLLSAKSVKNKFLYIPYYFLFMNINVIKGFFYLKRHAGGTWEKSRRA</sequence>
<feature type="transmembrane region" description="Helical" evidence="4">
    <location>
        <begin position="368"/>
        <end position="387"/>
    </location>
</feature>
<gene>
    <name evidence="6" type="ORF">M099_0738</name>
</gene>